<dbReference type="PANTHER" id="PTHR43537">
    <property type="entry name" value="TRANSCRIPTIONAL REGULATOR, GNTR FAMILY"/>
    <property type="match status" value="1"/>
</dbReference>
<dbReference type="SMART" id="SM00895">
    <property type="entry name" value="FCD"/>
    <property type="match status" value="1"/>
</dbReference>
<dbReference type="PRINTS" id="PR00035">
    <property type="entry name" value="HTHGNTR"/>
</dbReference>
<dbReference type="Pfam" id="PF00392">
    <property type="entry name" value="GntR"/>
    <property type="match status" value="1"/>
</dbReference>
<dbReference type="Gene3D" id="1.10.10.10">
    <property type="entry name" value="Winged helix-like DNA-binding domain superfamily/Winged helix DNA-binding domain"/>
    <property type="match status" value="1"/>
</dbReference>
<dbReference type="InterPro" id="IPR008920">
    <property type="entry name" value="TF_FadR/GntR_C"/>
</dbReference>
<dbReference type="EMBL" id="BAABFO010000007">
    <property type="protein sequence ID" value="GAA4331065.1"/>
    <property type="molecule type" value="Genomic_DNA"/>
</dbReference>
<keyword evidence="6" id="KW-1185">Reference proteome</keyword>
<dbReference type="PROSITE" id="PS50949">
    <property type="entry name" value="HTH_GNTR"/>
    <property type="match status" value="1"/>
</dbReference>
<keyword evidence="1" id="KW-0805">Transcription regulation</keyword>
<dbReference type="Proteomes" id="UP001501671">
    <property type="component" value="Unassembled WGS sequence"/>
</dbReference>
<evidence type="ECO:0000313" key="6">
    <source>
        <dbReference type="Proteomes" id="UP001501671"/>
    </source>
</evidence>
<dbReference type="SUPFAM" id="SSF48008">
    <property type="entry name" value="GntR ligand-binding domain-like"/>
    <property type="match status" value="1"/>
</dbReference>
<dbReference type="SUPFAM" id="SSF46785">
    <property type="entry name" value="Winged helix' DNA-binding domain"/>
    <property type="match status" value="1"/>
</dbReference>
<gene>
    <name evidence="5" type="ORF">GCM10023144_19320</name>
</gene>
<feature type="domain" description="HTH gntR-type" evidence="4">
    <location>
        <begin position="17"/>
        <end position="84"/>
    </location>
</feature>
<dbReference type="CDD" id="cd07377">
    <property type="entry name" value="WHTH_GntR"/>
    <property type="match status" value="1"/>
</dbReference>
<dbReference type="Gene3D" id="1.20.120.530">
    <property type="entry name" value="GntR ligand-binding domain-like"/>
    <property type="match status" value="1"/>
</dbReference>
<dbReference type="InterPro" id="IPR000524">
    <property type="entry name" value="Tscrpt_reg_HTH_GntR"/>
</dbReference>
<comment type="caution">
    <text evidence="5">The sequence shown here is derived from an EMBL/GenBank/DDBJ whole genome shotgun (WGS) entry which is preliminary data.</text>
</comment>
<evidence type="ECO:0000259" key="4">
    <source>
        <dbReference type="PROSITE" id="PS50949"/>
    </source>
</evidence>
<dbReference type="Pfam" id="PF07729">
    <property type="entry name" value="FCD"/>
    <property type="match status" value="1"/>
</dbReference>
<keyword evidence="3" id="KW-0804">Transcription</keyword>
<reference evidence="6" key="1">
    <citation type="journal article" date="2019" name="Int. J. Syst. Evol. Microbiol.">
        <title>The Global Catalogue of Microorganisms (GCM) 10K type strain sequencing project: providing services to taxonomists for standard genome sequencing and annotation.</title>
        <authorList>
            <consortium name="The Broad Institute Genomics Platform"/>
            <consortium name="The Broad Institute Genome Sequencing Center for Infectious Disease"/>
            <person name="Wu L."/>
            <person name="Ma J."/>
        </authorList>
    </citation>
    <scope>NUCLEOTIDE SEQUENCE [LARGE SCALE GENOMIC DNA]</scope>
    <source>
        <strain evidence="6">JCM 17666</strain>
    </source>
</reference>
<evidence type="ECO:0000256" key="1">
    <source>
        <dbReference type="ARBA" id="ARBA00023015"/>
    </source>
</evidence>
<evidence type="ECO:0000256" key="3">
    <source>
        <dbReference type="ARBA" id="ARBA00023163"/>
    </source>
</evidence>
<dbReference type="PANTHER" id="PTHR43537:SF24">
    <property type="entry name" value="GLUCONATE OPERON TRANSCRIPTIONAL REPRESSOR"/>
    <property type="match status" value="1"/>
</dbReference>
<proteinExistence type="predicted"/>
<evidence type="ECO:0000313" key="5">
    <source>
        <dbReference type="EMBL" id="GAA4331065.1"/>
    </source>
</evidence>
<dbReference type="SMART" id="SM00345">
    <property type="entry name" value="HTH_GNTR"/>
    <property type="match status" value="1"/>
</dbReference>
<name>A0ABP8GX47_9BURK</name>
<protein>
    <submittedName>
        <fullName evidence="5">GntR family transcriptional regulator</fullName>
    </submittedName>
</protein>
<dbReference type="InterPro" id="IPR036388">
    <property type="entry name" value="WH-like_DNA-bd_sf"/>
</dbReference>
<evidence type="ECO:0000256" key="2">
    <source>
        <dbReference type="ARBA" id="ARBA00023125"/>
    </source>
</evidence>
<sequence>MVFCIQMSKLDLPTTRQTLADHLNRRLRDALLNGSFKSGQRLSEPELASMFKVSRSPIREAIARLEHEGFLERLPNGRISVRPLHIPDLQQLYVLRATVEGLAARLAAPQLRTVDLEAMGASMEEMERCVRDGDAIGAIAAGQEFHDVIIRECGNQPLVETLGGLRARIGRFRALVASFGDYDPERVAEHRRILDAFYARDPVRAEAEMTRHVERSADVLVARLRQREND</sequence>
<dbReference type="InterPro" id="IPR036390">
    <property type="entry name" value="WH_DNA-bd_sf"/>
</dbReference>
<organism evidence="5 6">
    <name type="scientific">Pigmentiphaga soli</name>
    <dbReference type="NCBI Taxonomy" id="1007095"/>
    <lineage>
        <taxon>Bacteria</taxon>
        <taxon>Pseudomonadati</taxon>
        <taxon>Pseudomonadota</taxon>
        <taxon>Betaproteobacteria</taxon>
        <taxon>Burkholderiales</taxon>
        <taxon>Alcaligenaceae</taxon>
        <taxon>Pigmentiphaga</taxon>
    </lineage>
</organism>
<keyword evidence="2" id="KW-0238">DNA-binding</keyword>
<dbReference type="InterPro" id="IPR011711">
    <property type="entry name" value="GntR_C"/>
</dbReference>
<accession>A0ABP8GX47</accession>